<dbReference type="Proteomes" id="UP000697127">
    <property type="component" value="Unassembled WGS sequence"/>
</dbReference>
<feature type="compositionally biased region" description="Low complexity" evidence="1">
    <location>
        <begin position="645"/>
        <end position="663"/>
    </location>
</feature>
<dbReference type="OrthoDB" id="10674885at2759"/>
<dbReference type="PANTHER" id="PTHR23353">
    <property type="entry name" value="RAB-GAP/TBC-RELATED"/>
    <property type="match status" value="1"/>
</dbReference>
<proteinExistence type="predicted"/>
<reference evidence="2" key="1">
    <citation type="submission" date="2020-11" db="EMBL/GenBank/DDBJ databases">
        <title>Kefir isolates.</title>
        <authorList>
            <person name="Marcisauskas S."/>
            <person name="Kim Y."/>
            <person name="Blasche S."/>
        </authorList>
    </citation>
    <scope>NUCLEOTIDE SEQUENCE</scope>
    <source>
        <strain evidence="2">Olga-1</strain>
    </source>
</reference>
<keyword evidence="3" id="KW-1185">Reference proteome</keyword>
<dbReference type="InterPro" id="IPR053019">
    <property type="entry name" value="GATA_zinc_finger"/>
</dbReference>
<sequence>MLSFRRYISTSFVRYAKTTRRSHGGSNKIITKNNKNNRINIPPQAPIFNKNINRVTKEKETNIDKEDNKINLNFKWKEYIDSKEKIDNEIIIREILEKIIGFSEYSKIQTLEDNLWTLLKKRVVIYDNIFGPKEEEEIEGEVEVFQYPLNIKEGIIQCRDINDYENMVRIYDYYFQLLIKSPLMHDIDNREELIRIFGEIDENDNKYIEKIFKLIEELENSIKINKFGNKEESVKIFEDRIIEKIEKEWYKIKEPRNLKIYQYNYNKFLKILKNDLRFEFNGKFIDDYCRDLMKSEMKFEYEEIEIMIKNIIKFQKFDIKMYNKLNDIIRKEMGLIITPEIYKIFLRECLKNGNFENFEIIIEDFYEKDGFLIDKELIEILIIYYSKIGDFNKLIKIIKLEIIEFKIPLFKEDFKIIIESFIRIGMRSIGIDLIKSLMIILRGIKIEDNNEDKFKRDKDMESLRELNDGLLDLNMMNNTNGNDCLMIKPDIDHSLISGLLITCKTFKEYEKLFSEIYDEELIELSCELIKIDLLIKDKFGIYYEKDGFKKFQDSIVYGMERFSIEEIDKFVEDKETIEVIVKIIERFVEEKVVEGDNVAKHMGVLYGRLGKLDNGDNGDNDDTPSMINYNTNISTKKFHDLDNLSQYYDDDNNNNNNNFNDNDYNLDQDDENLFELEDVDTKIYNSNSNSNSSNDNTKSINIINNSSSISTSSSQRNITSNSLPSLMLDSNISSDDEEYDYESEIDDYNNDIAIINNDWNQSPLISPYLHPTKSQKKSQFNVLTFDSILSSSSSSPAYLKNNNSSSTTVAAVNNYNLWLSSSN</sequence>
<comment type="caution">
    <text evidence="2">The sequence shown here is derived from an EMBL/GenBank/DDBJ whole genome shotgun (WGS) entry which is preliminary data.</text>
</comment>
<evidence type="ECO:0000256" key="1">
    <source>
        <dbReference type="SAM" id="MobiDB-lite"/>
    </source>
</evidence>
<gene>
    <name evidence="2" type="ORF">C6P40_002508</name>
</gene>
<dbReference type="AlphaFoldDB" id="A0A9P6WNS0"/>
<organism evidence="2 3">
    <name type="scientific">Pichia californica</name>
    <dbReference type="NCBI Taxonomy" id="460514"/>
    <lineage>
        <taxon>Eukaryota</taxon>
        <taxon>Fungi</taxon>
        <taxon>Dikarya</taxon>
        <taxon>Ascomycota</taxon>
        <taxon>Saccharomycotina</taxon>
        <taxon>Pichiomycetes</taxon>
        <taxon>Pichiales</taxon>
        <taxon>Pichiaceae</taxon>
        <taxon>Pichia</taxon>
    </lineage>
</organism>
<name>A0A9P6WNS0_9ASCO</name>
<protein>
    <submittedName>
        <fullName evidence="2">Uncharacterized protein</fullName>
    </submittedName>
</protein>
<accession>A0A9P6WNS0</accession>
<dbReference type="PANTHER" id="PTHR23353:SF23">
    <property type="entry name" value="PROTEIN HAIRLESS"/>
    <property type="match status" value="1"/>
</dbReference>
<feature type="region of interest" description="Disordered" evidence="1">
    <location>
        <begin position="645"/>
        <end position="667"/>
    </location>
</feature>
<evidence type="ECO:0000313" key="2">
    <source>
        <dbReference type="EMBL" id="KAG0690519.1"/>
    </source>
</evidence>
<dbReference type="EMBL" id="PUHW01000028">
    <property type="protein sequence ID" value="KAG0690519.1"/>
    <property type="molecule type" value="Genomic_DNA"/>
</dbReference>
<evidence type="ECO:0000313" key="3">
    <source>
        <dbReference type="Proteomes" id="UP000697127"/>
    </source>
</evidence>